<proteinExistence type="predicted"/>
<sequence>MSQCGADSETLAASLKNISYYCFNLHNNCGDWCKFHQNPDTYTYSTIGEGFKDPRLLEALKCLFDLLSSKAKEFATSISTNFIPVLSCFVFHLIICKADAISSHQT</sequence>
<dbReference type="Proteomes" id="UP001168990">
    <property type="component" value="Unassembled WGS sequence"/>
</dbReference>
<reference evidence="1" key="2">
    <citation type="submission" date="2023-03" db="EMBL/GenBank/DDBJ databases">
        <authorList>
            <person name="Inwood S.N."/>
            <person name="Skelly J.G."/>
            <person name="Guhlin J."/>
            <person name="Harrop T.W.R."/>
            <person name="Goldson S.G."/>
            <person name="Dearden P.K."/>
        </authorList>
    </citation>
    <scope>NUCLEOTIDE SEQUENCE</scope>
    <source>
        <strain evidence="1">Irish</strain>
        <tissue evidence="1">Whole body</tissue>
    </source>
</reference>
<reference evidence="1" key="1">
    <citation type="journal article" date="2023" name="bioRxiv">
        <title>Scaffold-level genome assemblies of two parasitoid biocontrol wasps reveal the parthenogenesis mechanism and an associated novel virus.</title>
        <authorList>
            <person name="Inwood S."/>
            <person name="Skelly J."/>
            <person name="Guhlin J."/>
            <person name="Harrop T."/>
            <person name="Goldson S."/>
            <person name="Dearden P."/>
        </authorList>
    </citation>
    <scope>NUCLEOTIDE SEQUENCE</scope>
    <source>
        <strain evidence="1">Irish</strain>
        <tissue evidence="1">Whole body</tissue>
    </source>
</reference>
<keyword evidence="2" id="KW-1185">Reference proteome</keyword>
<accession>A0AA39C9B5</accession>
<organism evidence="1 2">
    <name type="scientific">Microctonus aethiopoides</name>
    <dbReference type="NCBI Taxonomy" id="144406"/>
    <lineage>
        <taxon>Eukaryota</taxon>
        <taxon>Metazoa</taxon>
        <taxon>Ecdysozoa</taxon>
        <taxon>Arthropoda</taxon>
        <taxon>Hexapoda</taxon>
        <taxon>Insecta</taxon>
        <taxon>Pterygota</taxon>
        <taxon>Neoptera</taxon>
        <taxon>Endopterygota</taxon>
        <taxon>Hymenoptera</taxon>
        <taxon>Apocrita</taxon>
        <taxon>Ichneumonoidea</taxon>
        <taxon>Braconidae</taxon>
        <taxon>Euphorinae</taxon>
        <taxon>Microctonus</taxon>
    </lineage>
</organism>
<evidence type="ECO:0000313" key="2">
    <source>
        <dbReference type="Proteomes" id="UP001168990"/>
    </source>
</evidence>
<name>A0AA39C9B5_9HYME</name>
<comment type="caution">
    <text evidence="1">The sequence shown here is derived from an EMBL/GenBank/DDBJ whole genome shotgun (WGS) entry which is preliminary data.</text>
</comment>
<dbReference type="EMBL" id="JAQQBS010001423">
    <property type="protein sequence ID" value="KAK0160301.1"/>
    <property type="molecule type" value="Genomic_DNA"/>
</dbReference>
<protein>
    <submittedName>
        <fullName evidence="1">Uncharacterized protein</fullName>
    </submittedName>
</protein>
<dbReference type="AlphaFoldDB" id="A0AA39C9B5"/>
<gene>
    <name evidence="1" type="ORF">PV328_007729</name>
</gene>
<evidence type="ECO:0000313" key="1">
    <source>
        <dbReference type="EMBL" id="KAK0160301.1"/>
    </source>
</evidence>